<dbReference type="InterPro" id="IPR017871">
    <property type="entry name" value="ABC_transporter-like_CS"/>
</dbReference>
<evidence type="ECO:0000313" key="7">
    <source>
        <dbReference type="Proteomes" id="UP000248132"/>
    </source>
</evidence>
<keyword evidence="2" id="KW-0813">Transport</keyword>
<dbReference type="FunFam" id="3.40.50.300:FF:000134">
    <property type="entry name" value="Iron-enterobactin ABC transporter ATP-binding protein"/>
    <property type="match status" value="1"/>
</dbReference>
<dbReference type="PANTHER" id="PTHR42734">
    <property type="entry name" value="METAL TRANSPORT SYSTEM ATP-BINDING PROTEIN TM_0124-RELATED"/>
    <property type="match status" value="1"/>
</dbReference>
<feature type="domain" description="ABC transporter" evidence="5">
    <location>
        <begin position="2"/>
        <end position="237"/>
    </location>
</feature>
<organism evidence="6 7">
    <name type="scientific">Ruminiclostridium sufflavum DSM 19573</name>
    <dbReference type="NCBI Taxonomy" id="1121337"/>
    <lineage>
        <taxon>Bacteria</taxon>
        <taxon>Bacillati</taxon>
        <taxon>Bacillota</taxon>
        <taxon>Clostridia</taxon>
        <taxon>Eubacteriales</taxon>
        <taxon>Oscillospiraceae</taxon>
        <taxon>Ruminiclostridium</taxon>
    </lineage>
</organism>
<keyword evidence="4 6" id="KW-0067">ATP-binding</keyword>
<dbReference type="EMBL" id="QKMR01000033">
    <property type="protein sequence ID" value="PYG84343.1"/>
    <property type="molecule type" value="Genomic_DNA"/>
</dbReference>
<dbReference type="Gene3D" id="3.40.50.300">
    <property type="entry name" value="P-loop containing nucleotide triphosphate hydrolases"/>
    <property type="match status" value="1"/>
</dbReference>
<evidence type="ECO:0000313" key="6">
    <source>
        <dbReference type="EMBL" id="PYG84343.1"/>
    </source>
</evidence>
<dbReference type="GO" id="GO:0016887">
    <property type="term" value="F:ATP hydrolysis activity"/>
    <property type="evidence" value="ECO:0007669"/>
    <property type="project" value="InterPro"/>
</dbReference>
<dbReference type="PROSITE" id="PS00211">
    <property type="entry name" value="ABC_TRANSPORTER_1"/>
    <property type="match status" value="1"/>
</dbReference>
<dbReference type="InterPro" id="IPR003439">
    <property type="entry name" value="ABC_transporter-like_ATP-bd"/>
</dbReference>
<dbReference type="InterPro" id="IPR050153">
    <property type="entry name" value="Metal_Ion_Import_ABC"/>
</dbReference>
<keyword evidence="3" id="KW-0547">Nucleotide-binding</keyword>
<dbReference type="OrthoDB" id="9799337at2"/>
<name>A0A318XFQ1_9FIRM</name>
<protein>
    <submittedName>
        <fullName evidence="6">Iron complex transport system ATP-binding protein</fullName>
    </submittedName>
</protein>
<evidence type="ECO:0000256" key="1">
    <source>
        <dbReference type="ARBA" id="ARBA00005417"/>
    </source>
</evidence>
<evidence type="ECO:0000256" key="3">
    <source>
        <dbReference type="ARBA" id="ARBA00022741"/>
    </source>
</evidence>
<evidence type="ECO:0000256" key="4">
    <source>
        <dbReference type="ARBA" id="ARBA00022840"/>
    </source>
</evidence>
<comment type="similarity">
    <text evidence="1">Belongs to the ABC transporter superfamily.</text>
</comment>
<dbReference type="CDD" id="cd03214">
    <property type="entry name" value="ABC_Iron-Siderophores_B12_Hemin"/>
    <property type="match status" value="1"/>
</dbReference>
<sequence length="251" mass="28243">MIKVKDICFSYDSVNRVILNNVGFDLDAGECLAILGNNGVGKSTLLKCIDRIHRIHSGSVIINGKDMHTLSRREMAQSIAYVPQNTASSHIMVFDAVLLGRKPYIRWDVGEEDKQIVSQIIERFGLLGYKARYLDELSGGELQKVVLARAMAQQPVFLLLDEPTSNLDPRNQHEMLNNVRTLAKEHGMGVAIVIHDLNLAVRYCDKFLFLKDGHAYSYGGIETVTPKAIEAVYNMKAEIIEHRDIKMIIPY</sequence>
<gene>
    <name evidence="6" type="ORF">LY28_03657</name>
</gene>
<dbReference type="Proteomes" id="UP000248132">
    <property type="component" value="Unassembled WGS sequence"/>
</dbReference>
<dbReference type="GO" id="GO:0005524">
    <property type="term" value="F:ATP binding"/>
    <property type="evidence" value="ECO:0007669"/>
    <property type="project" value="UniProtKB-KW"/>
</dbReference>
<dbReference type="PROSITE" id="PS50893">
    <property type="entry name" value="ABC_TRANSPORTER_2"/>
    <property type="match status" value="1"/>
</dbReference>
<reference evidence="6 7" key="1">
    <citation type="submission" date="2018-06" db="EMBL/GenBank/DDBJ databases">
        <title>Genomic Encyclopedia of Type Strains, Phase I: the one thousand microbial genomes (KMG-I) project.</title>
        <authorList>
            <person name="Kyrpides N."/>
        </authorList>
    </citation>
    <scope>NUCLEOTIDE SEQUENCE [LARGE SCALE GENOMIC DNA]</scope>
    <source>
        <strain evidence="6 7">DSM 19573</strain>
    </source>
</reference>
<evidence type="ECO:0000256" key="2">
    <source>
        <dbReference type="ARBA" id="ARBA00022448"/>
    </source>
</evidence>
<accession>A0A318XFQ1</accession>
<dbReference type="AlphaFoldDB" id="A0A318XFQ1"/>
<proteinExistence type="inferred from homology"/>
<dbReference type="Pfam" id="PF00005">
    <property type="entry name" value="ABC_tran"/>
    <property type="match status" value="1"/>
</dbReference>
<comment type="caution">
    <text evidence="6">The sequence shown here is derived from an EMBL/GenBank/DDBJ whole genome shotgun (WGS) entry which is preliminary data.</text>
</comment>
<keyword evidence="7" id="KW-1185">Reference proteome</keyword>
<dbReference type="InterPro" id="IPR027417">
    <property type="entry name" value="P-loop_NTPase"/>
</dbReference>
<dbReference type="InterPro" id="IPR003593">
    <property type="entry name" value="AAA+_ATPase"/>
</dbReference>
<dbReference type="RefSeq" id="WP_110463597.1">
    <property type="nucleotide sequence ID" value="NZ_QKMR01000033.1"/>
</dbReference>
<dbReference type="SUPFAM" id="SSF52540">
    <property type="entry name" value="P-loop containing nucleoside triphosphate hydrolases"/>
    <property type="match status" value="1"/>
</dbReference>
<evidence type="ECO:0000259" key="5">
    <source>
        <dbReference type="PROSITE" id="PS50893"/>
    </source>
</evidence>
<dbReference type="SMART" id="SM00382">
    <property type="entry name" value="AAA"/>
    <property type="match status" value="1"/>
</dbReference>
<dbReference type="PANTHER" id="PTHR42734:SF6">
    <property type="entry name" value="MOLYBDATE IMPORT ATP-BINDING PROTEIN MOLC"/>
    <property type="match status" value="1"/>
</dbReference>